<name>A0A1H0AU10_9FIRM</name>
<dbReference type="RefSeq" id="WP_092075156.1">
    <property type="nucleotide sequence ID" value="NZ_FNHB01000023.1"/>
</dbReference>
<evidence type="ECO:0000256" key="1">
    <source>
        <dbReference type="SAM" id="MobiDB-lite"/>
    </source>
</evidence>
<dbReference type="EMBL" id="FNHB01000023">
    <property type="protein sequence ID" value="SDN36968.1"/>
    <property type="molecule type" value="Genomic_DNA"/>
</dbReference>
<feature type="region of interest" description="Disordered" evidence="1">
    <location>
        <begin position="28"/>
        <end position="76"/>
    </location>
</feature>
<evidence type="ECO:0000313" key="3">
    <source>
        <dbReference type="Proteomes" id="UP000214880"/>
    </source>
</evidence>
<organism evidence="2 3">
    <name type="scientific">Dendrosporobacter quercicolus</name>
    <dbReference type="NCBI Taxonomy" id="146817"/>
    <lineage>
        <taxon>Bacteria</taxon>
        <taxon>Bacillati</taxon>
        <taxon>Bacillota</taxon>
        <taxon>Negativicutes</taxon>
        <taxon>Selenomonadales</taxon>
        <taxon>Sporomusaceae</taxon>
        <taxon>Dendrosporobacter</taxon>
    </lineage>
</organism>
<keyword evidence="3" id="KW-1185">Reference proteome</keyword>
<protein>
    <submittedName>
        <fullName evidence="2">Uncharacterized protein</fullName>
    </submittedName>
</protein>
<gene>
    <name evidence="2" type="ORF">SAMN04488502_1237</name>
</gene>
<evidence type="ECO:0000313" key="2">
    <source>
        <dbReference type="EMBL" id="SDN36968.1"/>
    </source>
</evidence>
<proteinExistence type="predicted"/>
<sequence length="76" mass="8378">MDKNKHIQPVGSVASIVRAKPLGSVKLFKRPEYLPNQKRRKSPEEQKDHEASGERQLVSRAVAGTDSVGARVDVKA</sequence>
<feature type="compositionally biased region" description="Basic and acidic residues" evidence="1">
    <location>
        <begin position="42"/>
        <end position="53"/>
    </location>
</feature>
<dbReference type="AlphaFoldDB" id="A0A1H0AU10"/>
<reference evidence="2 3" key="1">
    <citation type="submission" date="2016-10" db="EMBL/GenBank/DDBJ databases">
        <authorList>
            <person name="de Groot N.N."/>
        </authorList>
    </citation>
    <scope>NUCLEOTIDE SEQUENCE [LARGE SCALE GENOMIC DNA]</scope>
    <source>
        <strain evidence="2 3">DSM 1736</strain>
    </source>
</reference>
<dbReference type="Proteomes" id="UP000214880">
    <property type="component" value="Unassembled WGS sequence"/>
</dbReference>
<dbReference type="OrthoDB" id="1683930at2"/>
<accession>A0A1H0AU10</accession>
<dbReference type="STRING" id="146817.SAMN04488502_1237"/>